<dbReference type="NCBIfam" id="TIGR01730">
    <property type="entry name" value="RND_mfp"/>
    <property type="match status" value="1"/>
</dbReference>
<accession>A0A069D4P8</accession>
<dbReference type="eggNOG" id="COG2608">
    <property type="taxonomic scope" value="Bacteria"/>
</dbReference>
<gene>
    <name evidence="4" type="ORF">JCM15093_2558</name>
</gene>
<protein>
    <submittedName>
        <fullName evidence="4">Probable Co/Zn/Cd efflux system membrane fusion protein</fullName>
    </submittedName>
</protein>
<feature type="domain" description="HMA" evidence="3">
    <location>
        <begin position="440"/>
        <end position="506"/>
    </location>
</feature>
<dbReference type="AlphaFoldDB" id="A0A069D4P8"/>
<dbReference type="FunFam" id="2.40.30.170:FF:000010">
    <property type="entry name" value="Efflux RND transporter periplasmic adaptor subunit"/>
    <property type="match status" value="1"/>
</dbReference>
<dbReference type="Pfam" id="PF25975">
    <property type="entry name" value="CzcB_C"/>
    <property type="match status" value="1"/>
</dbReference>
<dbReference type="InterPro" id="IPR045800">
    <property type="entry name" value="HMBD"/>
</dbReference>
<proteinExistence type="inferred from homology"/>
<dbReference type="RefSeq" id="WP_024997024.1">
    <property type="nucleotide sequence ID" value="NZ_BAJS01000017.1"/>
</dbReference>
<dbReference type="eggNOG" id="COG0845">
    <property type="taxonomic scope" value="Bacteria"/>
</dbReference>
<dbReference type="Pfam" id="PF25919">
    <property type="entry name" value="BSH_CusB"/>
    <property type="match status" value="1"/>
</dbReference>
<evidence type="ECO:0000313" key="4">
    <source>
        <dbReference type="EMBL" id="GAK37315.1"/>
    </source>
</evidence>
<dbReference type="SUPFAM" id="SSF55008">
    <property type="entry name" value="HMA, heavy metal-associated domain"/>
    <property type="match status" value="1"/>
</dbReference>
<dbReference type="Pfam" id="PF25954">
    <property type="entry name" value="Beta-barrel_RND_2"/>
    <property type="match status" value="1"/>
</dbReference>
<dbReference type="InterPro" id="IPR006121">
    <property type="entry name" value="HMA_dom"/>
</dbReference>
<dbReference type="Proteomes" id="UP000027601">
    <property type="component" value="Unassembled WGS sequence"/>
</dbReference>
<evidence type="ECO:0000256" key="2">
    <source>
        <dbReference type="ARBA" id="ARBA00022448"/>
    </source>
</evidence>
<dbReference type="Gene3D" id="6.10.140.730">
    <property type="match status" value="1"/>
</dbReference>
<dbReference type="CDD" id="cd00371">
    <property type="entry name" value="HMA"/>
    <property type="match status" value="1"/>
</dbReference>
<dbReference type="EMBL" id="BAJS01000017">
    <property type="protein sequence ID" value="GAK37315.1"/>
    <property type="molecule type" value="Genomic_DNA"/>
</dbReference>
<dbReference type="Gene3D" id="2.40.30.170">
    <property type="match status" value="1"/>
</dbReference>
<dbReference type="GO" id="GO:0046914">
    <property type="term" value="F:transition metal ion binding"/>
    <property type="evidence" value="ECO:0007669"/>
    <property type="project" value="TreeGrafter"/>
</dbReference>
<dbReference type="PANTHER" id="PTHR30097">
    <property type="entry name" value="CATION EFFLUX SYSTEM PROTEIN CUSB"/>
    <property type="match status" value="1"/>
</dbReference>
<dbReference type="GO" id="GO:0016020">
    <property type="term" value="C:membrane"/>
    <property type="evidence" value="ECO:0007669"/>
    <property type="project" value="InterPro"/>
</dbReference>
<comment type="similarity">
    <text evidence="1">Belongs to the membrane fusion protein (MFP) (TC 8.A.1) family.</text>
</comment>
<dbReference type="GO" id="GO:0060003">
    <property type="term" value="P:copper ion export"/>
    <property type="evidence" value="ECO:0007669"/>
    <property type="project" value="TreeGrafter"/>
</dbReference>
<dbReference type="STRING" id="1121097.GCA_000428125_00953"/>
<dbReference type="SUPFAM" id="SSF111369">
    <property type="entry name" value="HlyD-like secretion proteins"/>
    <property type="match status" value="1"/>
</dbReference>
<dbReference type="Pfam" id="PF25869">
    <property type="entry name" value="3HB_CusB"/>
    <property type="match status" value="1"/>
</dbReference>
<dbReference type="Pfam" id="PF00403">
    <property type="entry name" value="HMA"/>
    <property type="match status" value="1"/>
</dbReference>
<dbReference type="GO" id="GO:0030288">
    <property type="term" value="C:outer membrane-bounded periplasmic space"/>
    <property type="evidence" value="ECO:0007669"/>
    <property type="project" value="TreeGrafter"/>
</dbReference>
<dbReference type="InterPro" id="IPR058649">
    <property type="entry name" value="CzcB_C"/>
</dbReference>
<dbReference type="OrthoDB" id="9806939at2"/>
<dbReference type="InterPro" id="IPR058791">
    <property type="entry name" value="3HB_CusB"/>
</dbReference>
<keyword evidence="2" id="KW-0813">Transport</keyword>
<name>A0A069D4P8_9BACE</name>
<comment type="caution">
    <text evidence="4">The sequence shown here is derived from an EMBL/GenBank/DDBJ whole genome shotgun (WGS) entry which is preliminary data.</text>
</comment>
<organism evidence="4 5">
    <name type="scientific">Bacteroides graminisolvens DSM 19988 = JCM 15093</name>
    <dbReference type="NCBI Taxonomy" id="1121097"/>
    <lineage>
        <taxon>Bacteria</taxon>
        <taxon>Pseudomonadati</taxon>
        <taxon>Bacteroidota</taxon>
        <taxon>Bacteroidia</taxon>
        <taxon>Bacteroidales</taxon>
        <taxon>Bacteroidaceae</taxon>
        <taxon>Bacteroides</taxon>
    </lineage>
</organism>
<dbReference type="PROSITE" id="PS50846">
    <property type="entry name" value="HMA_2"/>
    <property type="match status" value="1"/>
</dbReference>
<dbReference type="PANTHER" id="PTHR30097:SF15">
    <property type="entry name" value="CATION EFFLUX SYSTEM PROTEIN CUSB"/>
    <property type="match status" value="1"/>
</dbReference>
<dbReference type="InterPro" id="IPR051909">
    <property type="entry name" value="MFP_Cation_Efflux"/>
</dbReference>
<evidence type="ECO:0000256" key="1">
    <source>
        <dbReference type="ARBA" id="ARBA00009477"/>
    </source>
</evidence>
<dbReference type="Pfam" id="PF19335">
    <property type="entry name" value="HMBD"/>
    <property type="match status" value="1"/>
</dbReference>
<dbReference type="GO" id="GO:0015679">
    <property type="term" value="P:plasma membrane copper ion transport"/>
    <property type="evidence" value="ECO:0007669"/>
    <property type="project" value="TreeGrafter"/>
</dbReference>
<dbReference type="Gene3D" id="3.30.70.100">
    <property type="match status" value="1"/>
</dbReference>
<dbReference type="GO" id="GO:0022857">
    <property type="term" value="F:transmembrane transporter activity"/>
    <property type="evidence" value="ECO:0007669"/>
    <property type="project" value="InterPro"/>
</dbReference>
<keyword evidence="5" id="KW-1185">Reference proteome</keyword>
<sequence>MKKNMKLFKNRTIQAILLVLAGLFVGWIIFGTSEVPSSSKAEHNHIADAKKQLWTCSMHPQIRKEEPGKCPICGMDLIPLRSGGGSSDIPEGAMQMSEEATALANIQTSVVNRKNPVKEMLLYGVIAPDERSLQSQAAHVSGRIERLYVDFTGETVQRGQTLASVYSPELFAAQQELLEALKMTPAQPQLVAAARDKLKLWKLTDAQIATIQSRGIVSSTVDIKANTSGIVTAKRVSEGDYVPQGGVLFDVANLSKVWAMFEAYEADLAFLRKGDKLSFTLQAIPGKTFNGIISFIDPILDKTTRTAKIRVEVSNPDLRIKPEMYATAKVNARLQQYNNQIVIPQSAVLWTGKRSIVYVALSDYDTPVYQLREVELGPSLGDSYVVLSGLNDGETIVTNGAFAIDASAQLEGKRSMMNDRSTHVMTGHEGHQMQSAKASSTHAMLGVQGNCNMCKERIEKAALGVKGVSSAMWDATAKKLHLDFNASVTNLPVISKAIAKVGHDTEKDKASQKVYDALPECCKYRTK</sequence>
<dbReference type="InterPro" id="IPR058790">
    <property type="entry name" value="BSH_CusB"/>
</dbReference>
<dbReference type="InterPro" id="IPR058792">
    <property type="entry name" value="Beta-barrel_RND_2"/>
</dbReference>
<evidence type="ECO:0000313" key="5">
    <source>
        <dbReference type="Proteomes" id="UP000027601"/>
    </source>
</evidence>
<reference evidence="4 5" key="1">
    <citation type="journal article" date="2015" name="Microbes Environ.">
        <title>Distribution and evolution of nitrogen fixation genes in the phylum bacteroidetes.</title>
        <authorList>
            <person name="Inoue J."/>
            <person name="Oshima K."/>
            <person name="Suda W."/>
            <person name="Sakamoto M."/>
            <person name="Iino T."/>
            <person name="Noda S."/>
            <person name="Hongoh Y."/>
            <person name="Hattori M."/>
            <person name="Ohkuma M."/>
        </authorList>
    </citation>
    <scope>NUCLEOTIDE SEQUENCE [LARGE SCALE GENOMIC DNA]</scope>
    <source>
        <strain evidence="4 5">JCM 15093</strain>
    </source>
</reference>
<dbReference type="InterPro" id="IPR006143">
    <property type="entry name" value="RND_pump_MFP"/>
</dbReference>
<dbReference type="InterPro" id="IPR036163">
    <property type="entry name" value="HMA_dom_sf"/>
</dbReference>
<evidence type="ECO:0000259" key="3">
    <source>
        <dbReference type="PROSITE" id="PS50846"/>
    </source>
</evidence>
<dbReference type="Gene3D" id="2.40.420.20">
    <property type="match status" value="1"/>
</dbReference>